<organism evidence="10 11">
    <name type="scientific">Thermanaerosceptrum fracticalcis</name>
    <dbReference type="NCBI Taxonomy" id="1712410"/>
    <lineage>
        <taxon>Bacteria</taxon>
        <taxon>Bacillati</taxon>
        <taxon>Bacillota</taxon>
        <taxon>Clostridia</taxon>
        <taxon>Eubacteriales</taxon>
        <taxon>Peptococcaceae</taxon>
        <taxon>Thermanaerosceptrum</taxon>
    </lineage>
</organism>
<keyword evidence="11" id="KW-1185">Reference proteome</keyword>
<proteinExistence type="inferred from homology"/>
<dbReference type="GO" id="GO:0005886">
    <property type="term" value="C:plasma membrane"/>
    <property type="evidence" value="ECO:0007669"/>
    <property type="project" value="UniProtKB-SubCell"/>
</dbReference>
<evidence type="ECO:0000256" key="3">
    <source>
        <dbReference type="ARBA" id="ARBA00022448"/>
    </source>
</evidence>
<dbReference type="KEGG" id="tfr:BR63_07660"/>
<feature type="transmembrane region" description="Helical" evidence="8">
    <location>
        <begin position="159"/>
        <end position="181"/>
    </location>
</feature>
<evidence type="ECO:0000256" key="2">
    <source>
        <dbReference type="ARBA" id="ARBA00007069"/>
    </source>
</evidence>
<accession>A0A7G6E297</accession>
<evidence type="ECO:0000259" key="9">
    <source>
        <dbReference type="PROSITE" id="PS50928"/>
    </source>
</evidence>
<comment type="similarity">
    <text evidence="2">Belongs to the binding-protein-dependent transport system permease family. CysTW subfamily.</text>
</comment>
<evidence type="ECO:0000256" key="6">
    <source>
        <dbReference type="ARBA" id="ARBA00022989"/>
    </source>
</evidence>
<keyword evidence="6 8" id="KW-1133">Transmembrane helix</keyword>
<dbReference type="OrthoDB" id="9793490at2"/>
<dbReference type="PANTHER" id="PTHR30450:SF14">
    <property type="entry name" value="TRANSPORTER, PERMEASE PROTEIN, PUTATIVE-RELATED"/>
    <property type="match status" value="1"/>
</dbReference>
<dbReference type="RefSeq" id="WP_051966255.1">
    <property type="nucleotide sequence ID" value="NZ_CP045798.1"/>
</dbReference>
<feature type="transmembrane region" description="Helical" evidence="8">
    <location>
        <begin position="31"/>
        <end position="53"/>
    </location>
</feature>
<dbReference type="InterPro" id="IPR000515">
    <property type="entry name" value="MetI-like"/>
</dbReference>
<dbReference type="Gene3D" id="1.10.3720.10">
    <property type="entry name" value="MetI-like"/>
    <property type="match status" value="1"/>
</dbReference>
<dbReference type="AlphaFoldDB" id="A0A7G6E297"/>
<keyword evidence="5 8" id="KW-0812">Transmembrane</keyword>
<feature type="transmembrane region" description="Helical" evidence="8">
    <location>
        <begin position="65"/>
        <end position="89"/>
    </location>
</feature>
<evidence type="ECO:0000256" key="5">
    <source>
        <dbReference type="ARBA" id="ARBA00022692"/>
    </source>
</evidence>
<dbReference type="PANTHER" id="PTHR30450">
    <property type="entry name" value="ABC TRANSPORTER PERMEASE"/>
    <property type="match status" value="1"/>
</dbReference>
<keyword evidence="3 8" id="KW-0813">Transport</keyword>
<dbReference type="PROSITE" id="PS50928">
    <property type="entry name" value="ABC_TM1"/>
    <property type="match status" value="1"/>
</dbReference>
<dbReference type="SUPFAM" id="SSF161098">
    <property type="entry name" value="MetI-like"/>
    <property type="match status" value="1"/>
</dbReference>
<dbReference type="GO" id="GO:0048473">
    <property type="term" value="P:D-methionine transmembrane transport"/>
    <property type="evidence" value="ECO:0007669"/>
    <property type="project" value="TreeGrafter"/>
</dbReference>
<evidence type="ECO:0000256" key="1">
    <source>
        <dbReference type="ARBA" id="ARBA00004651"/>
    </source>
</evidence>
<evidence type="ECO:0000313" key="11">
    <source>
        <dbReference type="Proteomes" id="UP000515847"/>
    </source>
</evidence>
<feature type="transmembrane region" description="Helical" evidence="8">
    <location>
        <begin position="95"/>
        <end position="117"/>
    </location>
</feature>
<dbReference type="InterPro" id="IPR051322">
    <property type="entry name" value="AA_ABC_Transporter_Permease"/>
</dbReference>
<dbReference type="Pfam" id="PF00528">
    <property type="entry name" value="BPD_transp_1"/>
    <property type="match status" value="1"/>
</dbReference>
<evidence type="ECO:0000256" key="8">
    <source>
        <dbReference type="RuleBase" id="RU363032"/>
    </source>
</evidence>
<sequence>MSGSGGIFLWLSQRGAEVAPILGKATVETLLMVLITLVLATLVGVPLGIILVITRPGHILASPRVYQGLNIMINLIRAIPFIILMVALLPLSRQIVGTTIGVKGAIVPLTIFTIPFIGRVVESTLLEVDPGLIEAFQAMGATPFQIIHRVLIKESKSGLILALTIAAISLIGASAMAGIVGAGGLGDLAIRFGYVRYELDVMIITIIVLIILVQGVQSLGNRLAASLKKR</sequence>
<dbReference type="Proteomes" id="UP000515847">
    <property type="component" value="Chromosome"/>
</dbReference>
<feature type="domain" description="ABC transmembrane type-1" evidence="9">
    <location>
        <begin position="26"/>
        <end position="220"/>
    </location>
</feature>
<gene>
    <name evidence="10" type="ORF">BR63_07660</name>
</gene>
<feature type="transmembrane region" description="Helical" evidence="8">
    <location>
        <begin position="201"/>
        <end position="220"/>
    </location>
</feature>
<dbReference type="EMBL" id="CP045798">
    <property type="protein sequence ID" value="QNB46201.1"/>
    <property type="molecule type" value="Genomic_DNA"/>
</dbReference>
<evidence type="ECO:0000256" key="7">
    <source>
        <dbReference type="ARBA" id="ARBA00023136"/>
    </source>
</evidence>
<protein>
    <submittedName>
        <fullName evidence="10">ABC transporter permease subunit</fullName>
    </submittedName>
</protein>
<keyword evidence="7 8" id="KW-0472">Membrane</keyword>
<name>A0A7G6E297_THEFR</name>
<reference evidence="10 11" key="1">
    <citation type="journal article" date="2019" name="Front. Microbiol.">
        <title>Thermoanaerosceptrum fracticalcis gen. nov. sp. nov., a Novel Fumarate-Fermenting Microorganism From a Deep Fractured Carbonate Aquifer of the US Great Basin.</title>
        <authorList>
            <person name="Hamilton-Brehm S.D."/>
            <person name="Stewart L.E."/>
            <person name="Zavarin M."/>
            <person name="Caldwell M."/>
            <person name="Lawson P.A."/>
            <person name="Onstott T.C."/>
            <person name="Grzymski J."/>
            <person name="Neveux I."/>
            <person name="Lollar B.S."/>
            <person name="Russell C.E."/>
            <person name="Moser D.P."/>
        </authorList>
    </citation>
    <scope>NUCLEOTIDE SEQUENCE [LARGE SCALE GENOMIC DNA]</scope>
    <source>
        <strain evidence="10 11">DRI-13</strain>
    </source>
</reference>
<comment type="subcellular location">
    <subcellularLocation>
        <location evidence="1 8">Cell membrane</location>
        <topology evidence="1 8">Multi-pass membrane protein</topology>
    </subcellularLocation>
</comment>
<evidence type="ECO:0000313" key="10">
    <source>
        <dbReference type="EMBL" id="QNB46201.1"/>
    </source>
</evidence>
<dbReference type="InterPro" id="IPR035906">
    <property type="entry name" value="MetI-like_sf"/>
</dbReference>
<dbReference type="FunFam" id="1.10.3720.10:FF:000002">
    <property type="entry name" value="D-methionine ABC transporter permease MetI"/>
    <property type="match status" value="1"/>
</dbReference>
<keyword evidence="4" id="KW-1003">Cell membrane</keyword>
<dbReference type="CDD" id="cd06261">
    <property type="entry name" value="TM_PBP2"/>
    <property type="match status" value="1"/>
</dbReference>
<evidence type="ECO:0000256" key="4">
    <source>
        <dbReference type="ARBA" id="ARBA00022475"/>
    </source>
</evidence>